<keyword evidence="4" id="KW-0472">Membrane</keyword>
<dbReference type="InterPro" id="IPR028565">
    <property type="entry name" value="MHD"/>
</dbReference>
<evidence type="ECO:0000256" key="1">
    <source>
        <dbReference type="ARBA" id="ARBA00004308"/>
    </source>
</evidence>
<accession>A0AAV2RID1</accession>
<evidence type="ECO:0000259" key="5">
    <source>
        <dbReference type="PROSITE" id="PS51072"/>
    </source>
</evidence>
<dbReference type="PANTHER" id="PTHR10529">
    <property type="entry name" value="AP COMPLEX SUBUNIT MU"/>
    <property type="match status" value="1"/>
</dbReference>
<evidence type="ECO:0000256" key="3">
    <source>
        <dbReference type="ARBA" id="ARBA00022927"/>
    </source>
</evidence>
<dbReference type="PROSITE" id="PS51072">
    <property type="entry name" value="MHD"/>
    <property type="match status" value="1"/>
</dbReference>
<feature type="non-terminal residue" evidence="6">
    <location>
        <position position="438"/>
    </location>
</feature>
<dbReference type="Proteomes" id="UP001497623">
    <property type="component" value="Unassembled WGS sequence"/>
</dbReference>
<dbReference type="Gene3D" id="2.60.40.1170">
    <property type="entry name" value="Mu homology domain, subdomain B"/>
    <property type="match status" value="2"/>
</dbReference>
<feature type="domain" description="MHD" evidence="5">
    <location>
        <begin position="219"/>
        <end position="438"/>
    </location>
</feature>
<evidence type="ECO:0000313" key="6">
    <source>
        <dbReference type="EMBL" id="CAL4124477.1"/>
    </source>
</evidence>
<organism evidence="6 7">
    <name type="scientific">Meganyctiphanes norvegica</name>
    <name type="common">Northern krill</name>
    <name type="synonym">Thysanopoda norvegica</name>
    <dbReference type="NCBI Taxonomy" id="48144"/>
    <lineage>
        <taxon>Eukaryota</taxon>
        <taxon>Metazoa</taxon>
        <taxon>Ecdysozoa</taxon>
        <taxon>Arthropoda</taxon>
        <taxon>Crustacea</taxon>
        <taxon>Multicrustacea</taxon>
        <taxon>Malacostraca</taxon>
        <taxon>Eumalacostraca</taxon>
        <taxon>Eucarida</taxon>
        <taxon>Euphausiacea</taxon>
        <taxon>Euphausiidae</taxon>
        <taxon>Meganyctiphanes</taxon>
    </lineage>
</organism>
<dbReference type="PIRSF" id="PIRSF005992">
    <property type="entry name" value="Clathrin_mu"/>
    <property type="match status" value="1"/>
</dbReference>
<gene>
    <name evidence="6" type="ORF">MNOR_LOCUS24540</name>
</gene>
<protein>
    <recommendedName>
        <fullName evidence="5">MHD domain-containing protein</fullName>
    </recommendedName>
</protein>
<evidence type="ECO:0000256" key="4">
    <source>
        <dbReference type="ARBA" id="ARBA00023136"/>
    </source>
</evidence>
<comment type="subcellular location">
    <subcellularLocation>
        <location evidence="1">Endomembrane system</location>
    </subcellularLocation>
</comment>
<evidence type="ECO:0000313" key="7">
    <source>
        <dbReference type="Proteomes" id="UP001497623"/>
    </source>
</evidence>
<dbReference type="GO" id="GO:0016192">
    <property type="term" value="P:vesicle-mediated transport"/>
    <property type="evidence" value="ECO:0007669"/>
    <property type="project" value="InterPro"/>
</dbReference>
<keyword evidence="2" id="KW-0813">Transport</keyword>
<dbReference type="InterPro" id="IPR050431">
    <property type="entry name" value="Adaptor_comp_med_subunit"/>
</dbReference>
<keyword evidence="7" id="KW-1185">Reference proteome</keyword>
<dbReference type="GO" id="GO:0030131">
    <property type="term" value="C:clathrin adaptor complex"/>
    <property type="evidence" value="ECO:0007669"/>
    <property type="project" value="InterPro"/>
</dbReference>
<evidence type="ECO:0000256" key="2">
    <source>
        <dbReference type="ARBA" id="ARBA00022448"/>
    </source>
</evidence>
<dbReference type="SUPFAM" id="SSF49447">
    <property type="entry name" value="Second domain of Mu2 adaptin subunit (ap50) of ap2 adaptor"/>
    <property type="match status" value="1"/>
</dbReference>
<dbReference type="SUPFAM" id="SSF64356">
    <property type="entry name" value="SNARE-like"/>
    <property type="match status" value="1"/>
</dbReference>
<comment type="caution">
    <text evidence="6">The sequence shown here is derived from an EMBL/GenBank/DDBJ whole genome shotgun (WGS) entry which is preliminary data.</text>
</comment>
<dbReference type="PRINTS" id="PR00314">
    <property type="entry name" value="CLATHRINADPT"/>
</dbReference>
<dbReference type="EMBL" id="CAXKWB010022612">
    <property type="protein sequence ID" value="CAL4124477.1"/>
    <property type="molecule type" value="Genomic_DNA"/>
</dbReference>
<sequence length="438" mass="47028">MELMQISISSTVANVMPSMRTLLVYSSKMIDAFCISNKRGEIIFFAPFNSKSTKGIFEPFLIEISSSAHGDPPPFFTKEGTDYIYIFRDSLYWSCAMGSKMIASNKSSHQVSVFDSCGPLHIVDGLIELHSACVTLCGALTQHSVTANNTLIMEIVNETMNCGILQVQSADKLQSSIYSSVVSAKESSVLSMAPGLFGMEKSAPSNAAQQSVLTVDTGKREVYVDVVEKVWAAVASGGTVLRAEVSGSIIARCFLPTTTIMAITLNTNLEASNQQGFSTGSMMTDIEYGSGVDASQMSNHRQLSLQAPTGEATILRYNLAPDHPHLLPFTITAQTKPLTESDCEVVLKLSSNSGMGTMAPQVSFHSVAPPTTATIMSRTTGPRDQTLTFAPDTKALTWTITQFPGGSTAQAFIRLVDAGGNAQIEAGDLEFEVSRWVC</sequence>
<dbReference type="AlphaFoldDB" id="A0AAV2RID1"/>
<dbReference type="InterPro" id="IPR001392">
    <property type="entry name" value="Clathrin_mu"/>
</dbReference>
<name>A0AAV2RID1_MEGNR</name>
<proteinExistence type="predicted"/>
<dbReference type="GO" id="GO:0006886">
    <property type="term" value="P:intracellular protein transport"/>
    <property type="evidence" value="ECO:0007669"/>
    <property type="project" value="InterPro"/>
</dbReference>
<dbReference type="GO" id="GO:0012505">
    <property type="term" value="C:endomembrane system"/>
    <property type="evidence" value="ECO:0007669"/>
    <property type="project" value="UniProtKB-SubCell"/>
</dbReference>
<dbReference type="InterPro" id="IPR036168">
    <property type="entry name" value="AP2_Mu_C_sf"/>
</dbReference>
<dbReference type="InterPro" id="IPR011012">
    <property type="entry name" value="Longin-like_dom_sf"/>
</dbReference>
<keyword evidence="3" id="KW-0653">Protein transport</keyword>
<reference evidence="6 7" key="1">
    <citation type="submission" date="2024-05" db="EMBL/GenBank/DDBJ databases">
        <authorList>
            <person name="Wallberg A."/>
        </authorList>
    </citation>
    <scope>NUCLEOTIDE SEQUENCE [LARGE SCALE GENOMIC DNA]</scope>
</reference>
<dbReference type="Gene3D" id="3.30.450.60">
    <property type="match status" value="1"/>
</dbReference>
<dbReference type="Pfam" id="PF00928">
    <property type="entry name" value="Adap_comp_sub"/>
    <property type="match status" value="1"/>
</dbReference>